<dbReference type="EMBL" id="BGZK01000019">
    <property type="protein sequence ID" value="GBP05863.1"/>
    <property type="molecule type" value="Genomic_DNA"/>
</dbReference>
<comment type="caution">
    <text evidence="1">The sequence shown here is derived from an EMBL/GenBank/DDBJ whole genome shotgun (WGS) entry which is preliminary data.</text>
</comment>
<sequence length="186" mass="20881">MKESCRGHLGRRTRMRYRALTECRCEVAMLRFVKMSEGSVVEFSPPSAHSSFIIQSFIRQFILPPSDILFLSKMMSFLIFDTTSVYAYSVMHVRRILMNGGSAFSTIERDRQPCATSANGGRVAALRRRAPSARRPPPALYLLRLTDAGPLTFETNAPVAIRLLVDGSDDSRRAAFEEGVCLKNKE</sequence>
<reference evidence="1 2" key="1">
    <citation type="journal article" date="2019" name="Commun. Biol.">
        <title>The bagworm genome reveals a unique fibroin gene that provides high tensile strength.</title>
        <authorList>
            <person name="Kono N."/>
            <person name="Nakamura H."/>
            <person name="Ohtoshi R."/>
            <person name="Tomita M."/>
            <person name="Numata K."/>
            <person name="Arakawa K."/>
        </authorList>
    </citation>
    <scope>NUCLEOTIDE SEQUENCE [LARGE SCALE GENOMIC DNA]</scope>
</reference>
<proteinExistence type="predicted"/>
<evidence type="ECO:0000313" key="2">
    <source>
        <dbReference type="Proteomes" id="UP000299102"/>
    </source>
</evidence>
<organism evidence="1 2">
    <name type="scientific">Eumeta variegata</name>
    <name type="common">Bagworm moth</name>
    <name type="synonym">Eumeta japonica</name>
    <dbReference type="NCBI Taxonomy" id="151549"/>
    <lineage>
        <taxon>Eukaryota</taxon>
        <taxon>Metazoa</taxon>
        <taxon>Ecdysozoa</taxon>
        <taxon>Arthropoda</taxon>
        <taxon>Hexapoda</taxon>
        <taxon>Insecta</taxon>
        <taxon>Pterygota</taxon>
        <taxon>Neoptera</taxon>
        <taxon>Endopterygota</taxon>
        <taxon>Lepidoptera</taxon>
        <taxon>Glossata</taxon>
        <taxon>Ditrysia</taxon>
        <taxon>Tineoidea</taxon>
        <taxon>Psychidae</taxon>
        <taxon>Oiketicinae</taxon>
        <taxon>Eumeta</taxon>
    </lineage>
</organism>
<keyword evidence="2" id="KW-1185">Reference proteome</keyword>
<protein>
    <submittedName>
        <fullName evidence="1">Uncharacterized protein</fullName>
    </submittedName>
</protein>
<name>A0A4C1SUF0_EUMVA</name>
<evidence type="ECO:0000313" key="1">
    <source>
        <dbReference type="EMBL" id="GBP05863.1"/>
    </source>
</evidence>
<gene>
    <name evidence="1" type="ORF">EVAR_5152_1</name>
</gene>
<dbReference type="Proteomes" id="UP000299102">
    <property type="component" value="Unassembled WGS sequence"/>
</dbReference>
<dbReference type="AlphaFoldDB" id="A0A4C1SUF0"/>
<accession>A0A4C1SUF0</accession>